<feature type="chain" id="PRO_5027724869" evidence="1">
    <location>
        <begin position="21"/>
        <end position="104"/>
    </location>
</feature>
<dbReference type="RefSeq" id="XP_016978816.1">
    <property type="nucleotide sequence ID" value="XM_017123327.1"/>
</dbReference>
<proteinExistence type="predicted"/>
<evidence type="ECO:0000259" key="2">
    <source>
        <dbReference type="Pfam" id="PF16030"/>
    </source>
</evidence>
<feature type="domain" description="Serine protease gd N-terminal" evidence="2">
    <location>
        <begin position="11"/>
        <end position="85"/>
    </location>
</feature>
<name>A0A6P4F0I9_DRORH</name>
<dbReference type="AlphaFoldDB" id="A0A6P4F0I9"/>
<dbReference type="Pfam" id="PF16030">
    <property type="entry name" value="GD_N"/>
    <property type="match status" value="1"/>
</dbReference>
<protein>
    <submittedName>
        <fullName evidence="3">Uncharacterized protein LOC108044337</fullName>
    </submittedName>
</protein>
<reference evidence="3" key="1">
    <citation type="submission" date="2025-08" db="UniProtKB">
        <authorList>
            <consortium name="RefSeq"/>
        </authorList>
    </citation>
    <scope>IDENTIFICATION</scope>
</reference>
<gene>
    <name evidence="3" type="primary">LOC108044337</name>
</gene>
<feature type="signal peptide" evidence="1">
    <location>
        <begin position="1"/>
        <end position="20"/>
    </location>
</feature>
<sequence length="104" mass="12162">MYIIRLCLLFEWIATFVVHGHREVFVSPLLPYPNKDISVREVLSGRQNKVYVYFLSTNNELPKLTHLSLNRNTLCNSTGYGIPSTKITVQYILDQSRNLQYREI</sequence>
<dbReference type="OrthoDB" id="7836196at2759"/>
<evidence type="ECO:0000313" key="3">
    <source>
        <dbReference type="RefSeq" id="XP_016978816.1"/>
    </source>
</evidence>
<accession>A0A6P4F0I9</accession>
<dbReference type="InterPro" id="IPR031986">
    <property type="entry name" value="GD_N"/>
</dbReference>
<keyword evidence="1" id="KW-0732">Signal</keyword>
<organism evidence="3">
    <name type="scientific">Drosophila rhopaloa</name>
    <name type="common">Fruit fly</name>
    <dbReference type="NCBI Taxonomy" id="1041015"/>
    <lineage>
        <taxon>Eukaryota</taxon>
        <taxon>Metazoa</taxon>
        <taxon>Ecdysozoa</taxon>
        <taxon>Arthropoda</taxon>
        <taxon>Hexapoda</taxon>
        <taxon>Insecta</taxon>
        <taxon>Pterygota</taxon>
        <taxon>Neoptera</taxon>
        <taxon>Endopterygota</taxon>
        <taxon>Diptera</taxon>
        <taxon>Brachycera</taxon>
        <taxon>Muscomorpha</taxon>
        <taxon>Ephydroidea</taxon>
        <taxon>Drosophilidae</taxon>
        <taxon>Drosophila</taxon>
        <taxon>Sophophora</taxon>
    </lineage>
</organism>
<evidence type="ECO:0000256" key="1">
    <source>
        <dbReference type="SAM" id="SignalP"/>
    </source>
</evidence>